<reference evidence="2 3" key="1">
    <citation type="journal article" date="2019" name="Int. J. Syst. Evol. Microbiol.">
        <title>The Global Catalogue of Microorganisms (GCM) 10K type strain sequencing project: providing services to taxonomists for standard genome sequencing and annotation.</title>
        <authorList>
            <consortium name="The Broad Institute Genomics Platform"/>
            <consortium name="The Broad Institute Genome Sequencing Center for Infectious Disease"/>
            <person name="Wu L."/>
            <person name="Ma J."/>
        </authorList>
    </citation>
    <scope>NUCLEOTIDE SEQUENCE [LARGE SCALE GENOMIC DNA]</scope>
    <source>
        <strain evidence="2 3">JCM 16374</strain>
    </source>
</reference>
<feature type="compositionally biased region" description="Low complexity" evidence="1">
    <location>
        <begin position="97"/>
        <end position="107"/>
    </location>
</feature>
<evidence type="ECO:0008006" key="4">
    <source>
        <dbReference type="Google" id="ProtNLM"/>
    </source>
</evidence>
<organism evidence="2 3">
    <name type="scientific">Streptomyces lunalinharesii</name>
    <dbReference type="NCBI Taxonomy" id="333384"/>
    <lineage>
        <taxon>Bacteria</taxon>
        <taxon>Bacillati</taxon>
        <taxon>Actinomycetota</taxon>
        <taxon>Actinomycetes</taxon>
        <taxon>Kitasatosporales</taxon>
        <taxon>Streptomycetaceae</taxon>
        <taxon>Streptomyces</taxon>
    </lineage>
</organism>
<sequence>MADSVPVRCPTCRRENAFTPPTFPCACGAPLTLPVLRGGVPVEILHRTWEASWVDVRCEVCGRQDAWPAPESGCACGTVVRVPVTPTPTAPLPSELPGAAPTTARPPASAPVPPARPRPATGPPPQRPAFRPVTIRTARDCITAAAQYLKWLGFTDVARAQERTAAGVDLRGSGVVAQVDPTTRATTLREIECVWLNGLVDSAVAVFFSLAGYARDARSRADELHVPLFVMDLTGTPQPVNDAADELITQGARPPG</sequence>
<feature type="compositionally biased region" description="Pro residues" evidence="1">
    <location>
        <begin position="108"/>
        <end position="127"/>
    </location>
</feature>
<dbReference type="Proteomes" id="UP001500994">
    <property type="component" value="Unassembled WGS sequence"/>
</dbReference>
<gene>
    <name evidence="2" type="ORF">GCM10009864_43610</name>
</gene>
<protein>
    <recommendedName>
        <fullName evidence="4">Restriction endonuclease type IV Mrr domain-containing protein</fullName>
    </recommendedName>
</protein>
<evidence type="ECO:0000313" key="2">
    <source>
        <dbReference type="EMBL" id="GAA2669034.1"/>
    </source>
</evidence>
<comment type="caution">
    <text evidence="2">The sequence shown here is derived from an EMBL/GenBank/DDBJ whole genome shotgun (WGS) entry which is preliminary data.</text>
</comment>
<evidence type="ECO:0000256" key="1">
    <source>
        <dbReference type="SAM" id="MobiDB-lite"/>
    </source>
</evidence>
<proteinExistence type="predicted"/>
<feature type="region of interest" description="Disordered" evidence="1">
    <location>
        <begin position="87"/>
        <end position="130"/>
    </location>
</feature>
<accession>A0ABN3S8T3</accession>
<dbReference type="RefSeq" id="WP_344578859.1">
    <property type="nucleotide sequence ID" value="NZ_BAAARK010000014.1"/>
</dbReference>
<evidence type="ECO:0000313" key="3">
    <source>
        <dbReference type="Proteomes" id="UP001500994"/>
    </source>
</evidence>
<keyword evidence="3" id="KW-1185">Reference proteome</keyword>
<name>A0ABN3S8T3_9ACTN</name>
<dbReference type="EMBL" id="BAAARK010000014">
    <property type="protein sequence ID" value="GAA2669034.1"/>
    <property type="molecule type" value="Genomic_DNA"/>
</dbReference>